<dbReference type="EC" id="6.3.4.-" evidence="3"/>
<dbReference type="GO" id="GO:0000049">
    <property type="term" value="F:tRNA binding"/>
    <property type="evidence" value="ECO:0007669"/>
    <property type="project" value="UniProtKB-KW"/>
</dbReference>
<dbReference type="GeneID" id="66530857"/>
<organism evidence="5 6">
    <name type="scientific">Leuconostoc lactis</name>
    <dbReference type="NCBI Taxonomy" id="1246"/>
    <lineage>
        <taxon>Bacteria</taxon>
        <taxon>Bacillati</taxon>
        <taxon>Bacillota</taxon>
        <taxon>Bacilli</taxon>
        <taxon>Lactobacillales</taxon>
        <taxon>Lactobacillaceae</taxon>
        <taxon>Leuconostoc</taxon>
    </lineage>
</organism>
<feature type="compositionally biased region" description="Basic and acidic residues" evidence="4">
    <location>
        <begin position="393"/>
        <end position="403"/>
    </location>
</feature>
<name>A0AAP9EBC0_LEULA</name>
<dbReference type="Proteomes" id="UP000321298">
    <property type="component" value="Chromosome"/>
</dbReference>
<dbReference type="SUPFAM" id="SSF52374">
    <property type="entry name" value="Nucleotidylyl transferase"/>
    <property type="match status" value="1"/>
</dbReference>
<keyword evidence="3" id="KW-0067">ATP-binding</keyword>
<feature type="region of interest" description="Disordered" evidence="4">
    <location>
        <begin position="378"/>
        <end position="403"/>
    </location>
</feature>
<feature type="binding site" evidence="3">
    <location>
        <position position="177"/>
    </location>
    <ligand>
        <name>ATP</name>
        <dbReference type="ChEBI" id="CHEBI:30616"/>
    </ligand>
</feature>
<accession>A0AAP9EBC0</accession>
<comment type="subcellular location">
    <subcellularLocation>
        <location evidence="3">Cytoplasm</location>
    </subcellularLocation>
</comment>
<comment type="function">
    <text evidence="3">Catalyzes the formation of N(4)-acetylcytidine (ac(4)C) at the wobble position of elongator tRNA(Met), using acetate and ATP as substrates. First activates an acetate ion to form acetyladenylate (Ac-AMP) and then transfers the acetyl group to tRNA to form ac(4)C34.</text>
</comment>
<dbReference type="InterPro" id="IPR014729">
    <property type="entry name" value="Rossmann-like_a/b/a_fold"/>
</dbReference>
<comment type="similarity">
    <text evidence="3">Belongs to the TmcAL family.</text>
</comment>
<comment type="catalytic activity">
    <reaction evidence="3">
        <text>cytidine(34) in elongator tRNA(Met) + acetate + ATP = N(4)-acetylcytidine(34) in elongator tRNA(Met) + AMP + diphosphate</text>
        <dbReference type="Rhea" id="RHEA:58144"/>
        <dbReference type="Rhea" id="RHEA-COMP:10693"/>
        <dbReference type="Rhea" id="RHEA-COMP:10694"/>
        <dbReference type="ChEBI" id="CHEBI:30089"/>
        <dbReference type="ChEBI" id="CHEBI:30616"/>
        <dbReference type="ChEBI" id="CHEBI:33019"/>
        <dbReference type="ChEBI" id="CHEBI:74900"/>
        <dbReference type="ChEBI" id="CHEBI:82748"/>
        <dbReference type="ChEBI" id="CHEBI:456215"/>
    </reaction>
</comment>
<dbReference type="NCBIfam" id="NF010191">
    <property type="entry name" value="PRK13670.1"/>
    <property type="match status" value="1"/>
</dbReference>
<keyword evidence="3" id="KW-0694">RNA-binding</keyword>
<dbReference type="AlphaFoldDB" id="A0AAP9EBC0"/>
<keyword evidence="6" id="KW-1185">Reference proteome</keyword>
<dbReference type="GO" id="GO:0005737">
    <property type="term" value="C:cytoplasm"/>
    <property type="evidence" value="ECO:0007669"/>
    <property type="project" value="UniProtKB-SubCell"/>
</dbReference>
<dbReference type="GO" id="GO:0006400">
    <property type="term" value="P:tRNA modification"/>
    <property type="evidence" value="ECO:0007669"/>
    <property type="project" value="UniProtKB-UniRule"/>
</dbReference>
<keyword evidence="3" id="KW-0963">Cytoplasm</keyword>
<evidence type="ECO:0000313" key="5">
    <source>
        <dbReference type="EMBL" id="QEA43466.1"/>
    </source>
</evidence>
<dbReference type="PANTHER" id="PTHR37825">
    <property type="entry name" value="TRNA(MET) CYTIDINE ACETATE LIGASE"/>
    <property type="match status" value="1"/>
</dbReference>
<evidence type="ECO:0000256" key="2">
    <source>
        <dbReference type="ARBA" id="ARBA00022694"/>
    </source>
</evidence>
<dbReference type="InterPro" id="IPR008513">
    <property type="entry name" value="tRNA(Met)_cyd_acetate_ligase"/>
</dbReference>
<dbReference type="GO" id="GO:0016879">
    <property type="term" value="F:ligase activity, forming carbon-nitrogen bonds"/>
    <property type="evidence" value="ECO:0007669"/>
    <property type="project" value="UniProtKB-UniRule"/>
</dbReference>
<comment type="caution">
    <text evidence="3">Lacks conserved residue(s) required for the propagation of feature annotation.</text>
</comment>
<dbReference type="HAMAP" id="MF_01539">
    <property type="entry name" value="TmcAL"/>
    <property type="match status" value="1"/>
</dbReference>
<reference evidence="5 6" key="1">
    <citation type="submission" date="2019-06" db="EMBL/GenBank/DDBJ databases">
        <title>Genome analyses of bacteria isolated from kimchi.</title>
        <authorList>
            <person name="Lee S."/>
            <person name="Ahn S."/>
            <person name="Roh S."/>
        </authorList>
    </citation>
    <scope>NUCLEOTIDE SEQUENCE [LARGE SCALE GENOMIC DNA]</scope>
    <source>
        <strain evidence="5 6">CBA3625</strain>
    </source>
</reference>
<dbReference type="RefSeq" id="WP_147000719.1">
    <property type="nucleotide sequence ID" value="NZ_CP042387.1"/>
</dbReference>
<feature type="binding site" evidence="3">
    <location>
        <position position="101"/>
    </location>
    <ligand>
        <name>ATP</name>
        <dbReference type="ChEBI" id="CHEBI:30616"/>
    </ligand>
</feature>
<dbReference type="PANTHER" id="PTHR37825:SF1">
    <property type="entry name" value="TRNA(MET) CYTIDINE ACETATE LIGASE"/>
    <property type="match status" value="1"/>
</dbReference>
<sequence length="403" mass="44663">MKVVGLVTEYNPFHNGHRYHIQQAKAVTGADVVVAVMSGNFVQRGEPALFDKWTRAQTALENGVDLVIELPTFYAVQPSHIFAEGAVRLLSAMGITDMVFGSEHADVDFLKLAEQAPSVEDGHAFQEKNQTFAHAYATQLAEETGFVLEDPNDILAFGYAKAVIKLGVDMTLHPIQRVAAGYHDQSFADDQTIASASSIRLALHKGKLDKVQGVVPEATLQAIAQAPHTIAFETPFWQLLKYRLMTDTTGQLGQVYQMAEGLEHRLAAVALGEPGPKNYQSFIKSVKSKRYTFARMQRTLLYTLLNIKVDQMQAAMQDPYLRILGFTDAGQQFLNQIKKTVTLPLISKVDQNLAKANLRLDYKAGKIWQLLANEPGQQQDVTRQPIHVTGQKQADRGETNEIS</sequence>
<evidence type="ECO:0000256" key="3">
    <source>
        <dbReference type="HAMAP-Rule" id="MF_01539"/>
    </source>
</evidence>
<feature type="binding site" evidence="3">
    <location>
        <begin position="7"/>
        <end position="20"/>
    </location>
    <ligand>
        <name>ATP</name>
        <dbReference type="ChEBI" id="CHEBI:30616"/>
    </ligand>
</feature>
<evidence type="ECO:0000313" key="6">
    <source>
        <dbReference type="Proteomes" id="UP000321298"/>
    </source>
</evidence>
<protein>
    <recommendedName>
        <fullName evidence="3">tRNA(Met) cytidine acetate ligase</fullName>
        <ecNumber evidence="3">6.3.4.-</ecNumber>
    </recommendedName>
</protein>
<dbReference type="Gene3D" id="3.40.50.620">
    <property type="entry name" value="HUPs"/>
    <property type="match status" value="1"/>
</dbReference>
<keyword evidence="3" id="KW-0547">Nucleotide-binding</keyword>
<gene>
    <name evidence="3" type="primary">tmcAL</name>
    <name evidence="5" type="ORF">FGL83_01535</name>
</gene>
<proteinExistence type="inferred from homology"/>
<keyword evidence="2 3" id="KW-0819">tRNA processing</keyword>
<keyword evidence="3" id="KW-0820">tRNA-binding</keyword>
<dbReference type="EMBL" id="CP042387">
    <property type="protein sequence ID" value="QEA43466.1"/>
    <property type="molecule type" value="Genomic_DNA"/>
</dbReference>
<feature type="binding site" evidence="3">
    <location>
        <position position="152"/>
    </location>
    <ligand>
        <name>ATP</name>
        <dbReference type="ChEBI" id="CHEBI:30616"/>
    </ligand>
</feature>
<dbReference type="Pfam" id="PF05636">
    <property type="entry name" value="HIGH_NTase1"/>
    <property type="match status" value="1"/>
</dbReference>
<keyword evidence="1 3" id="KW-0436">Ligase</keyword>
<dbReference type="GO" id="GO:0005524">
    <property type="term" value="F:ATP binding"/>
    <property type="evidence" value="ECO:0007669"/>
    <property type="project" value="UniProtKB-KW"/>
</dbReference>
<evidence type="ECO:0000256" key="1">
    <source>
        <dbReference type="ARBA" id="ARBA00022598"/>
    </source>
</evidence>
<evidence type="ECO:0000256" key="4">
    <source>
        <dbReference type="SAM" id="MobiDB-lite"/>
    </source>
</evidence>